<gene>
    <name evidence="1" type="ORF">JMJ77_001072</name>
</gene>
<organism evidence="1 2">
    <name type="scientific">Colletotrichum scovillei</name>
    <dbReference type="NCBI Taxonomy" id="1209932"/>
    <lineage>
        <taxon>Eukaryota</taxon>
        <taxon>Fungi</taxon>
        <taxon>Dikarya</taxon>
        <taxon>Ascomycota</taxon>
        <taxon>Pezizomycotina</taxon>
        <taxon>Sordariomycetes</taxon>
        <taxon>Hypocreomycetidae</taxon>
        <taxon>Glomerellales</taxon>
        <taxon>Glomerellaceae</taxon>
        <taxon>Colletotrichum</taxon>
        <taxon>Colletotrichum acutatum species complex</taxon>
    </lineage>
</organism>
<protein>
    <submittedName>
        <fullName evidence="1">Uncharacterized protein</fullName>
    </submittedName>
</protein>
<proteinExistence type="predicted"/>
<feature type="non-terminal residue" evidence="1">
    <location>
        <position position="1"/>
    </location>
</feature>
<comment type="caution">
    <text evidence="1">The sequence shown here is derived from an EMBL/GenBank/DDBJ whole genome shotgun (WGS) entry which is preliminary data.</text>
</comment>
<reference evidence="1" key="1">
    <citation type="submission" date="2021-05" db="EMBL/GenBank/DDBJ databases">
        <title>Comparative genomics of three Colletotrichum scovillei strains and genetic complementation revealed genes involved fungal growth and virulence on chili pepper.</title>
        <authorList>
            <person name="Hsieh D.-K."/>
            <person name="Chuang S.-C."/>
            <person name="Chen C.-Y."/>
            <person name="Chao Y.-T."/>
            <person name="Lu M.-Y.J."/>
            <person name="Lee M.-H."/>
            <person name="Shih M.-C."/>
        </authorList>
    </citation>
    <scope>NUCLEOTIDE SEQUENCE</scope>
    <source>
        <strain evidence="1">Coll-153</strain>
    </source>
</reference>
<accession>A0A9P7UFL4</accession>
<keyword evidence="2" id="KW-1185">Reference proteome</keyword>
<evidence type="ECO:0000313" key="2">
    <source>
        <dbReference type="Proteomes" id="UP000699042"/>
    </source>
</evidence>
<sequence length="56" mass="6198">RLQHETSIWQVESLGILHSLVSRSPEGYLLTVQQNRNLPCQSERGEGFCGVSGRSG</sequence>
<dbReference type="EMBL" id="JAESDN010000003">
    <property type="protein sequence ID" value="KAG7053996.1"/>
    <property type="molecule type" value="Genomic_DNA"/>
</dbReference>
<dbReference type="Proteomes" id="UP000699042">
    <property type="component" value="Unassembled WGS sequence"/>
</dbReference>
<dbReference type="AlphaFoldDB" id="A0A9P7UFL4"/>
<name>A0A9P7UFL4_9PEZI</name>
<evidence type="ECO:0000313" key="1">
    <source>
        <dbReference type="EMBL" id="KAG7053996.1"/>
    </source>
</evidence>